<evidence type="ECO:0000313" key="3">
    <source>
        <dbReference type="EMBL" id="GAA2821766.1"/>
    </source>
</evidence>
<keyword evidence="1" id="KW-0472">Membrane</keyword>
<evidence type="ECO:0000259" key="2">
    <source>
        <dbReference type="Pfam" id="PF10756"/>
    </source>
</evidence>
<evidence type="ECO:0000256" key="1">
    <source>
        <dbReference type="SAM" id="Phobius"/>
    </source>
</evidence>
<reference evidence="3 4" key="1">
    <citation type="journal article" date="2019" name="Int. J. Syst. Evol. Microbiol.">
        <title>The Global Catalogue of Microorganisms (GCM) 10K type strain sequencing project: providing services to taxonomists for standard genome sequencing and annotation.</title>
        <authorList>
            <consortium name="The Broad Institute Genomics Platform"/>
            <consortium name="The Broad Institute Genome Sequencing Center for Infectious Disease"/>
            <person name="Wu L."/>
            <person name="Ma J."/>
        </authorList>
    </citation>
    <scope>NUCLEOTIDE SEQUENCE [LARGE SCALE GENOMIC DNA]</scope>
    <source>
        <strain evidence="3 4">JCM 9383</strain>
    </source>
</reference>
<dbReference type="RefSeq" id="WP_344686339.1">
    <property type="nucleotide sequence ID" value="NZ_BAAAUX010000045.1"/>
</dbReference>
<organism evidence="3 4">
    <name type="scientific">Saccharopolyspora taberi</name>
    <dbReference type="NCBI Taxonomy" id="60895"/>
    <lineage>
        <taxon>Bacteria</taxon>
        <taxon>Bacillati</taxon>
        <taxon>Actinomycetota</taxon>
        <taxon>Actinomycetes</taxon>
        <taxon>Pseudonocardiales</taxon>
        <taxon>Pseudonocardiaceae</taxon>
        <taxon>Saccharopolyspora</taxon>
    </lineage>
</organism>
<sequence>MQSKVSHQWSTPIGLVSTGWVLAAGAAVWWVLADSATDRVFVTAVLLVLVVVSGFGTLARPRLSADQQGVTVRGLRGRRTWPWSGLTVRLDRSKRLGRTVEVLELDTADDELIVLTKLDLGEDPDQVARTLDELRP</sequence>
<evidence type="ECO:0000313" key="4">
    <source>
        <dbReference type="Proteomes" id="UP001500979"/>
    </source>
</evidence>
<dbReference type="InterPro" id="IPR019692">
    <property type="entry name" value="CFP-6_PH"/>
</dbReference>
<name>A0ABN3VN74_9PSEU</name>
<dbReference type="Pfam" id="PF10756">
    <property type="entry name" value="bPH_6"/>
    <property type="match status" value="1"/>
</dbReference>
<protein>
    <submittedName>
        <fullName evidence="3">PH domain-containing protein</fullName>
    </submittedName>
</protein>
<keyword evidence="4" id="KW-1185">Reference proteome</keyword>
<gene>
    <name evidence="3" type="ORF">GCM10010470_66310</name>
</gene>
<feature type="transmembrane region" description="Helical" evidence="1">
    <location>
        <begin position="12"/>
        <end position="33"/>
    </location>
</feature>
<proteinExistence type="predicted"/>
<dbReference type="Proteomes" id="UP001500979">
    <property type="component" value="Unassembled WGS sequence"/>
</dbReference>
<dbReference type="EMBL" id="BAAAUX010000045">
    <property type="protein sequence ID" value="GAA2821766.1"/>
    <property type="molecule type" value="Genomic_DNA"/>
</dbReference>
<keyword evidence="1" id="KW-1133">Transmembrane helix</keyword>
<accession>A0ABN3VN74</accession>
<comment type="caution">
    <text evidence="3">The sequence shown here is derived from an EMBL/GenBank/DDBJ whole genome shotgun (WGS) entry which is preliminary data.</text>
</comment>
<keyword evidence="1" id="KW-0812">Transmembrane</keyword>
<feature type="domain" description="Low molecular weight protein antigen 6 PH" evidence="2">
    <location>
        <begin position="60"/>
        <end position="135"/>
    </location>
</feature>
<feature type="transmembrane region" description="Helical" evidence="1">
    <location>
        <begin position="39"/>
        <end position="59"/>
    </location>
</feature>